<dbReference type="InterPro" id="IPR039557">
    <property type="entry name" value="AHAS_ACT"/>
</dbReference>
<dbReference type="GO" id="GO:1990610">
    <property type="term" value="F:acetolactate synthase regulator activity"/>
    <property type="evidence" value="ECO:0007669"/>
    <property type="project" value="UniProtKB-UniRule"/>
</dbReference>
<comment type="similarity">
    <text evidence="3 8">Belongs to the acetolactate synthase small subunit family.</text>
</comment>
<evidence type="ECO:0000256" key="5">
    <source>
        <dbReference type="ARBA" id="ARBA00022605"/>
    </source>
</evidence>
<comment type="pathway">
    <text evidence="1 8">Amino-acid biosynthesis; L-isoleucine biosynthesis; L-isoleucine from 2-oxobutanoate: step 1/4.</text>
</comment>
<dbReference type="EC" id="2.2.1.6" evidence="8"/>
<dbReference type="CDD" id="cd04878">
    <property type="entry name" value="ACT_AHAS"/>
    <property type="match status" value="1"/>
</dbReference>
<feature type="domain" description="ACT" evidence="9">
    <location>
        <begin position="9"/>
        <end position="83"/>
    </location>
</feature>
<evidence type="ECO:0000256" key="1">
    <source>
        <dbReference type="ARBA" id="ARBA00004974"/>
    </source>
</evidence>
<dbReference type="PANTHER" id="PTHR30239">
    <property type="entry name" value="ACETOLACTATE SYNTHASE SMALL SUBUNIT"/>
    <property type="match status" value="1"/>
</dbReference>
<evidence type="ECO:0000256" key="7">
    <source>
        <dbReference type="ARBA" id="ARBA00048670"/>
    </source>
</evidence>
<dbReference type="PROSITE" id="PS51671">
    <property type="entry name" value="ACT"/>
    <property type="match status" value="1"/>
</dbReference>
<keyword evidence="8" id="KW-0808">Transferase</keyword>
<evidence type="ECO:0000256" key="2">
    <source>
        <dbReference type="ARBA" id="ARBA00005025"/>
    </source>
</evidence>
<dbReference type="UniPathway" id="UPA00047">
    <property type="reaction ID" value="UER00055"/>
</dbReference>
<dbReference type="OrthoDB" id="1523722at2"/>
<evidence type="ECO:0000256" key="3">
    <source>
        <dbReference type="ARBA" id="ARBA00006341"/>
    </source>
</evidence>
<dbReference type="Gene3D" id="3.30.70.1150">
    <property type="entry name" value="ACT-like. Chain A, domain 2"/>
    <property type="match status" value="1"/>
</dbReference>
<dbReference type="InterPro" id="IPR054480">
    <property type="entry name" value="AHAS_small-like_ACT"/>
</dbReference>
<name>A0A1L3JLH4_9FLAO</name>
<dbReference type="InterPro" id="IPR002912">
    <property type="entry name" value="ACT_dom"/>
</dbReference>
<dbReference type="AlphaFoldDB" id="A0A1L3JLH4"/>
<comment type="catalytic activity">
    <reaction evidence="7 8">
        <text>2 pyruvate + H(+) = (2S)-2-acetolactate + CO2</text>
        <dbReference type="Rhea" id="RHEA:25249"/>
        <dbReference type="ChEBI" id="CHEBI:15361"/>
        <dbReference type="ChEBI" id="CHEBI:15378"/>
        <dbReference type="ChEBI" id="CHEBI:16526"/>
        <dbReference type="ChEBI" id="CHEBI:58476"/>
        <dbReference type="EC" id="2.2.1.6"/>
    </reaction>
</comment>
<dbReference type="GO" id="GO:0009099">
    <property type="term" value="P:L-valine biosynthetic process"/>
    <property type="evidence" value="ECO:0007669"/>
    <property type="project" value="UniProtKB-UniRule"/>
</dbReference>
<dbReference type="Pfam" id="PF22629">
    <property type="entry name" value="ACT_AHAS_ss"/>
    <property type="match status" value="1"/>
</dbReference>
<dbReference type="EMBL" id="CP018155">
    <property type="protein sequence ID" value="APG65949.1"/>
    <property type="molecule type" value="Genomic_DNA"/>
</dbReference>
<evidence type="ECO:0000313" key="10">
    <source>
        <dbReference type="EMBL" id="APG65949.1"/>
    </source>
</evidence>
<keyword evidence="11" id="KW-1185">Reference proteome</keyword>
<comment type="pathway">
    <text evidence="2 8">Amino-acid biosynthesis; L-valine biosynthesis; L-valine from pyruvate: step 1/4.</text>
</comment>
<dbReference type="SUPFAM" id="SSF55021">
    <property type="entry name" value="ACT-like"/>
    <property type="match status" value="2"/>
</dbReference>
<dbReference type="Gene3D" id="3.30.70.260">
    <property type="match status" value="1"/>
</dbReference>
<dbReference type="NCBIfam" id="TIGR00119">
    <property type="entry name" value="acolac_sm"/>
    <property type="match status" value="1"/>
</dbReference>
<dbReference type="InterPro" id="IPR019455">
    <property type="entry name" value="Acetolactate_synth_ssu_C"/>
</dbReference>
<dbReference type="KEGG" id="ten:LPB136_11505"/>
<dbReference type="InterPro" id="IPR004789">
    <property type="entry name" value="Acetalactate_synth_ssu"/>
</dbReference>
<dbReference type="RefSeq" id="WP_072556472.1">
    <property type="nucleotide sequence ID" value="NZ_CP018155.1"/>
</dbReference>
<dbReference type="InterPro" id="IPR027271">
    <property type="entry name" value="Acetolactate_synth/TF_NikR_C"/>
</dbReference>
<gene>
    <name evidence="10" type="ORF">LPB136_11505</name>
</gene>
<keyword evidence="6 8" id="KW-0100">Branched-chain amino acid biosynthesis</keyword>
<protein>
    <recommendedName>
        <fullName evidence="8">Acetolactate synthase small subunit</fullName>
        <shortName evidence="8">AHAS</shortName>
        <shortName evidence="8">ALS</shortName>
        <ecNumber evidence="8">2.2.1.6</ecNumber>
    </recommendedName>
    <alternativeName>
        <fullName evidence="8">Acetohydroxy-acid synthase small subunit</fullName>
    </alternativeName>
</protein>
<evidence type="ECO:0000313" key="11">
    <source>
        <dbReference type="Proteomes" id="UP000181898"/>
    </source>
</evidence>
<evidence type="ECO:0000256" key="4">
    <source>
        <dbReference type="ARBA" id="ARBA00011744"/>
    </source>
</evidence>
<dbReference type="GO" id="GO:0005829">
    <property type="term" value="C:cytosol"/>
    <property type="evidence" value="ECO:0007669"/>
    <property type="project" value="TreeGrafter"/>
</dbReference>
<organism evidence="10 11">
    <name type="scientific">Tenacibaculum todarodis</name>
    <dbReference type="NCBI Taxonomy" id="1850252"/>
    <lineage>
        <taxon>Bacteria</taxon>
        <taxon>Pseudomonadati</taxon>
        <taxon>Bacteroidota</taxon>
        <taxon>Flavobacteriia</taxon>
        <taxon>Flavobacteriales</taxon>
        <taxon>Flavobacteriaceae</taxon>
        <taxon>Tenacibaculum</taxon>
    </lineage>
</organism>
<accession>A0A1L3JLH4</accession>
<keyword evidence="5 8" id="KW-0028">Amino-acid biosynthesis</keyword>
<reference evidence="10 11" key="1">
    <citation type="submission" date="2016-11" db="EMBL/GenBank/DDBJ databases">
        <title>Tenacibaculum sp. LPB0136, isolated from marine environment.</title>
        <authorList>
            <person name="Kim E."/>
            <person name="Yi H."/>
        </authorList>
    </citation>
    <scope>NUCLEOTIDE SEQUENCE [LARGE SCALE GENOMIC DNA]</scope>
    <source>
        <strain evidence="10 11">LPB0136</strain>
    </source>
</reference>
<comment type="subunit">
    <text evidence="4 8">Dimer of large and small chains.</text>
</comment>
<dbReference type="GO" id="GO:0009097">
    <property type="term" value="P:isoleucine biosynthetic process"/>
    <property type="evidence" value="ECO:0007669"/>
    <property type="project" value="UniProtKB-UniRule"/>
</dbReference>
<dbReference type="STRING" id="1850252.LPB136_11505"/>
<dbReference type="PANTHER" id="PTHR30239:SF0">
    <property type="entry name" value="ACETOLACTATE SYNTHASE SMALL SUBUNIT 1, CHLOROPLASTIC"/>
    <property type="match status" value="1"/>
</dbReference>
<dbReference type="Proteomes" id="UP000181898">
    <property type="component" value="Chromosome"/>
</dbReference>
<proteinExistence type="inferred from homology"/>
<evidence type="ECO:0000259" key="9">
    <source>
        <dbReference type="PROSITE" id="PS51671"/>
    </source>
</evidence>
<comment type="function">
    <text evidence="8">Catalyzes the conversion of 2 pyruvate molecules into acetolactate in the first common step of the biosynthetic pathway of the branched-amino acids such as leucine, isoleucine, and valine.</text>
</comment>
<dbReference type="InterPro" id="IPR045865">
    <property type="entry name" value="ACT-like_dom_sf"/>
</dbReference>
<dbReference type="Pfam" id="PF10369">
    <property type="entry name" value="ALS_ss_C"/>
    <property type="match status" value="1"/>
</dbReference>
<evidence type="ECO:0000256" key="6">
    <source>
        <dbReference type="ARBA" id="ARBA00023304"/>
    </source>
</evidence>
<sequence length="176" mass="20370">MSTEKQLYTISVYTENNIGLLNRISAIFQRRHINIESLNISPSEIDNVSRFTIVVNMIEVDVKKIIGQIEKQVEVIKAYYHTLDQVIYQISGLFKVKSELLFEEPQIQNIIKNSHARIVTVNTDFFVLEKSGKKEEIAELHEQLSVYGIMQYTRSGLIAVTKDEMRISELLETYNN</sequence>
<dbReference type="UniPathway" id="UPA00049">
    <property type="reaction ID" value="UER00059"/>
</dbReference>
<evidence type="ECO:0000256" key="8">
    <source>
        <dbReference type="RuleBase" id="RU368092"/>
    </source>
</evidence>
<dbReference type="GO" id="GO:0003984">
    <property type="term" value="F:acetolactate synthase activity"/>
    <property type="evidence" value="ECO:0007669"/>
    <property type="project" value="UniProtKB-UniRule"/>
</dbReference>